<reference evidence="2 3" key="1">
    <citation type="journal article" date="2016" name="Nat. Commun.">
        <title>Thousands of microbial genomes shed light on interconnected biogeochemical processes in an aquifer system.</title>
        <authorList>
            <person name="Anantharaman K."/>
            <person name="Brown C.T."/>
            <person name="Hug L.A."/>
            <person name="Sharon I."/>
            <person name="Castelle C.J."/>
            <person name="Probst A.J."/>
            <person name="Thomas B.C."/>
            <person name="Singh A."/>
            <person name="Wilkins M.J."/>
            <person name="Karaoz U."/>
            <person name="Brodie E.L."/>
            <person name="Williams K.H."/>
            <person name="Hubbard S.S."/>
            <person name="Banfield J.F."/>
        </authorList>
    </citation>
    <scope>NUCLEOTIDE SEQUENCE [LARGE SCALE GENOMIC DNA]</scope>
</reference>
<evidence type="ECO:0000313" key="2">
    <source>
        <dbReference type="EMBL" id="OGE86155.1"/>
    </source>
</evidence>
<dbReference type="EMBL" id="MFES01000008">
    <property type="protein sequence ID" value="OGE86155.1"/>
    <property type="molecule type" value="Genomic_DNA"/>
</dbReference>
<evidence type="ECO:0008006" key="4">
    <source>
        <dbReference type="Google" id="ProtNLM"/>
    </source>
</evidence>
<keyword evidence="1" id="KW-0472">Membrane</keyword>
<dbReference type="PANTHER" id="PTHR35337">
    <property type="entry name" value="SLR1478 PROTEIN"/>
    <property type="match status" value="1"/>
</dbReference>
<dbReference type="Pfam" id="PF01944">
    <property type="entry name" value="SpoIIM"/>
    <property type="match status" value="1"/>
</dbReference>
<dbReference type="Proteomes" id="UP000176786">
    <property type="component" value="Unassembled WGS sequence"/>
</dbReference>
<accession>A0A1F5P8H6</accession>
<evidence type="ECO:0000313" key="3">
    <source>
        <dbReference type="Proteomes" id="UP000176786"/>
    </source>
</evidence>
<keyword evidence="1" id="KW-0812">Transmembrane</keyword>
<dbReference type="AlphaFoldDB" id="A0A1F5P8H6"/>
<protein>
    <recommendedName>
        <fullName evidence="4">Stage II sporulation protein M</fullName>
    </recommendedName>
</protein>
<feature type="transmembrane region" description="Helical" evidence="1">
    <location>
        <begin position="21"/>
        <end position="43"/>
    </location>
</feature>
<name>A0A1F5P8H6_9BACT</name>
<gene>
    <name evidence="2" type="ORF">A3J48_00865</name>
</gene>
<dbReference type="PANTHER" id="PTHR35337:SF1">
    <property type="entry name" value="SLR1478 PROTEIN"/>
    <property type="match status" value="1"/>
</dbReference>
<feature type="transmembrane region" description="Helical" evidence="1">
    <location>
        <begin position="122"/>
        <end position="144"/>
    </location>
</feature>
<evidence type="ECO:0000256" key="1">
    <source>
        <dbReference type="SAM" id="Phobius"/>
    </source>
</evidence>
<feature type="transmembrane region" description="Helical" evidence="1">
    <location>
        <begin position="77"/>
        <end position="110"/>
    </location>
</feature>
<sequence>MRIFSFYKDELKNNWVWIKRAALTFLVFIFIGGLVHMAAPQFIEQIVKTLADKIGGDFTPSSSLAGKIFINNLNATVLAIIGGVILGVIPLLVMAINGFLVGYILAYLLAESNQLLLKGLGFAAAALIPHGIFELSALFIAAGLSMKWGVNYLRKENAGNRWQVFKTDCELILRFLPLIIFLLVIAAFVETFVTSALVK</sequence>
<feature type="transmembrane region" description="Helical" evidence="1">
    <location>
        <begin position="175"/>
        <end position="198"/>
    </location>
</feature>
<comment type="caution">
    <text evidence="2">The sequence shown here is derived from an EMBL/GenBank/DDBJ whole genome shotgun (WGS) entry which is preliminary data.</text>
</comment>
<dbReference type="InterPro" id="IPR002798">
    <property type="entry name" value="SpoIIM-like"/>
</dbReference>
<proteinExistence type="predicted"/>
<organism evidence="2 3">
    <name type="scientific">Candidatus Doudnabacteria bacterium RIFCSPHIGHO2_02_FULL_46_11</name>
    <dbReference type="NCBI Taxonomy" id="1817832"/>
    <lineage>
        <taxon>Bacteria</taxon>
        <taxon>Candidatus Doudnaibacteriota</taxon>
    </lineage>
</organism>
<keyword evidence="1" id="KW-1133">Transmembrane helix</keyword>